<keyword evidence="5" id="KW-1185">Reference proteome</keyword>
<dbReference type="SMART" id="SM00062">
    <property type="entry name" value="PBPb"/>
    <property type="match status" value="1"/>
</dbReference>
<accession>A0A963YNY6</accession>
<evidence type="ECO:0000313" key="4">
    <source>
        <dbReference type="EMBL" id="MCB8873969.1"/>
    </source>
</evidence>
<protein>
    <submittedName>
        <fullName evidence="4">Transporter substrate-binding domain-containing protein</fullName>
    </submittedName>
</protein>
<dbReference type="PANTHER" id="PTHR35936">
    <property type="entry name" value="MEMBRANE-BOUND LYTIC MUREIN TRANSGLYCOSYLASE F"/>
    <property type="match status" value="1"/>
</dbReference>
<gene>
    <name evidence="4" type="ORF">ASILVAE211_02150</name>
</gene>
<dbReference type="AlphaFoldDB" id="A0A963YNY6"/>
<reference evidence="4" key="2">
    <citation type="submission" date="2021-01" db="EMBL/GenBank/DDBJ databases">
        <authorList>
            <person name="Mieszkin S."/>
            <person name="Pouder E."/>
            <person name="Alain K."/>
        </authorList>
    </citation>
    <scope>NUCLEOTIDE SEQUENCE</scope>
    <source>
        <strain evidence="4">HW T2.11</strain>
    </source>
</reference>
<dbReference type="PANTHER" id="PTHR35936:SF19">
    <property type="entry name" value="AMINO-ACID-BINDING PROTEIN YXEM-RELATED"/>
    <property type="match status" value="1"/>
</dbReference>
<dbReference type="InterPro" id="IPR001638">
    <property type="entry name" value="Solute-binding_3/MltF_N"/>
</dbReference>
<feature type="domain" description="Solute-binding protein family 3/N-terminal" evidence="3">
    <location>
        <begin position="31"/>
        <end position="258"/>
    </location>
</feature>
<keyword evidence="1 2" id="KW-0732">Signal</keyword>
<evidence type="ECO:0000313" key="5">
    <source>
        <dbReference type="Proteomes" id="UP000708298"/>
    </source>
</evidence>
<name>A0A963YNY6_9PROT</name>
<sequence length="264" mass="28481">MKRFLRLLLLSAPLLGTAMIPFMPSKAHADSITVGLDDESYPPFYSKGADGKWHGWELDMLAAVCAKMGTTCNTKEIAWDGLIPALQQKQIDMIWASLTINGERRKVIDFTHFYYNSAIVMIGSKDDSTKVDCGDLASFNGKVVGVQAGTIFASYMKAAPASVQIKTYDTIDNALADLSSGRLDYVQEGISTFATFLAKNPDYVVKTTCPGNDILGYGVGGGLRKGDDALNKKVSDAIMAVAADGTWDAITAKYPEIKGLITKP</sequence>
<feature type="chain" id="PRO_5037362569" evidence="2">
    <location>
        <begin position="30"/>
        <end position="264"/>
    </location>
</feature>
<feature type="signal peptide" evidence="2">
    <location>
        <begin position="1"/>
        <end position="29"/>
    </location>
</feature>
<evidence type="ECO:0000256" key="2">
    <source>
        <dbReference type="SAM" id="SignalP"/>
    </source>
</evidence>
<proteinExistence type="predicted"/>
<reference evidence="4" key="1">
    <citation type="journal article" date="2021" name="Microorganisms">
        <title>Acidisoma silvae sp. nov. and Acidisomacellulosilytica sp. nov., Two Acidophilic Bacteria Isolated from Decaying Wood, Hydrolyzing Cellulose and Producing Poly-3-hydroxybutyrate.</title>
        <authorList>
            <person name="Mieszkin S."/>
            <person name="Pouder E."/>
            <person name="Uroz S."/>
            <person name="Simon-Colin C."/>
            <person name="Alain K."/>
        </authorList>
    </citation>
    <scope>NUCLEOTIDE SEQUENCE</scope>
    <source>
        <strain evidence="4">HW T2.11</strain>
    </source>
</reference>
<evidence type="ECO:0000259" key="3">
    <source>
        <dbReference type="SMART" id="SM00062"/>
    </source>
</evidence>
<dbReference type="Gene3D" id="3.40.190.10">
    <property type="entry name" value="Periplasmic binding protein-like II"/>
    <property type="match status" value="2"/>
</dbReference>
<dbReference type="Proteomes" id="UP000708298">
    <property type="component" value="Unassembled WGS sequence"/>
</dbReference>
<evidence type="ECO:0000256" key="1">
    <source>
        <dbReference type="ARBA" id="ARBA00022729"/>
    </source>
</evidence>
<dbReference type="Pfam" id="PF00497">
    <property type="entry name" value="SBP_bac_3"/>
    <property type="match status" value="1"/>
</dbReference>
<dbReference type="EMBL" id="JAESVB010000001">
    <property type="protein sequence ID" value="MCB8873969.1"/>
    <property type="molecule type" value="Genomic_DNA"/>
</dbReference>
<comment type="caution">
    <text evidence="4">The sequence shown here is derived from an EMBL/GenBank/DDBJ whole genome shotgun (WGS) entry which is preliminary data.</text>
</comment>
<dbReference type="RefSeq" id="WP_227319627.1">
    <property type="nucleotide sequence ID" value="NZ_JAESVB010000001.1"/>
</dbReference>
<organism evidence="4 5">
    <name type="scientific">Acidisoma silvae</name>
    <dbReference type="NCBI Taxonomy" id="2802396"/>
    <lineage>
        <taxon>Bacteria</taxon>
        <taxon>Pseudomonadati</taxon>
        <taxon>Pseudomonadota</taxon>
        <taxon>Alphaproteobacteria</taxon>
        <taxon>Acetobacterales</taxon>
        <taxon>Acidocellaceae</taxon>
        <taxon>Acidisoma</taxon>
    </lineage>
</organism>
<dbReference type="SUPFAM" id="SSF53850">
    <property type="entry name" value="Periplasmic binding protein-like II"/>
    <property type="match status" value="1"/>
</dbReference>